<evidence type="ECO:0000256" key="10">
    <source>
        <dbReference type="ARBA" id="ARBA00023128"/>
    </source>
</evidence>
<evidence type="ECO:0000256" key="2">
    <source>
        <dbReference type="ARBA" id="ARBA00006355"/>
    </source>
</evidence>
<evidence type="ECO:0000256" key="5">
    <source>
        <dbReference type="ARBA" id="ARBA00022692"/>
    </source>
</evidence>
<dbReference type="GO" id="GO:0015031">
    <property type="term" value="P:protein transport"/>
    <property type="evidence" value="ECO:0007669"/>
    <property type="project" value="UniProtKB-KW"/>
</dbReference>
<evidence type="ECO:0000256" key="6">
    <source>
        <dbReference type="ARBA" id="ARBA00022792"/>
    </source>
</evidence>
<dbReference type="GeneID" id="25262254"/>
<evidence type="ECO:0000256" key="1">
    <source>
        <dbReference type="ARBA" id="ARBA00004434"/>
    </source>
</evidence>
<evidence type="ECO:0000256" key="3">
    <source>
        <dbReference type="ARBA" id="ARBA00020796"/>
    </source>
</evidence>
<protein>
    <recommendedName>
        <fullName evidence="3">Mitochondrial import inner membrane translocase subunit TIM54</fullName>
    </recommendedName>
</protein>
<dbReference type="AlphaFoldDB" id="A0A066WGG2"/>
<keyword evidence="7" id="KW-0653">Protein transport</keyword>
<comment type="similarity">
    <text evidence="2">Belongs to the TIM54 family.</text>
</comment>
<keyword evidence="9" id="KW-0811">Translocation</keyword>
<dbReference type="EMBL" id="JMSN01000006">
    <property type="protein sequence ID" value="KDN52841.1"/>
    <property type="molecule type" value="Genomic_DNA"/>
</dbReference>
<dbReference type="Proteomes" id="UP000027361">
    <property type="component" value="Unassembled WGS sequence"/>
</dbReference>
<keyword evidence="5" id="KW-0812">Transmembrane</keyword>
<reference evidence="12 13" key="1">
    <citation type="submission" date="2014-05" db="EMBL/GenBank/DDBJ databases">
        <title>Draft genome sequence of a rare smut relative, Tilletiaria anomala UBC 951.</title>
        <authorList>
            <consortium name="DOE Joint Genome Institute"/>
            <person name="Toome M."/>
            <person name="Kuo A."/>
            <person name="Henrissat B."/>
            <person name="Lipzen A."/>
            <person name="Tritt A."/>
            <person name="Yoshinaga Y."/>
            <person name="Zane M."/>
            <person name="Barry K."/>
            <person name="Grigoriev I.V."/>
            <person name="Spatafora J.W."/>
            <person name="Aimea M.C."/>
        </authorList>
    </citation>
    <scope>NUCLEOTIDE SEQUENCE [LARGE SCALE GENOMIC DNA]</scope>
    <source>
        <strain evidence="12 13">UBC 951</strain>
    </source>
</reference>
<dbReference type="FunCoup" id="A0A066WGG2">
    <property type="interactions" value="54"/>
</dbReference>
<evidence type="ECO:0000256" key="8">
    <source>
        <dbReference type="ARBA" id="ARBA00022989"/>
    </source>
</evidence>
<name>A0A066WGG2_TILAU</name>
<proteinExistence type="inferred from homology"/>
<dbReference type="STRING" id="1037660.A0A066WGG2"/>
<dbReference type="HOGENOM" id="CLU_033744_0_0_1"/>
<dbReference type="OrthoDB" id="5598305at2759"/>
<gene>
    <name evidence="12" type="ORF">K437DRAFT_219929</name>
</gene>
<dbReference type="InParanoid" id="A0A066WGG2"/>
<dbReference type="InterPro" id="IPR021056">
    <property type="entry name" value="Mt_import_IM_translocase_Tim54"/>
</dbReference>
<evidence type="ECO:0000256" key="9">
    <source>
        <dbReference type="ARBA" id="ARBA00023010"/>
    </source>
</evidence>
<keyword evidence="6" id="KW-0999">Mitochondrion inner membrane</keyword>
<comment type="subcellular location">
    <subcellularLocation>
        <location evidence="1">Mitochondrion inner membrane</location>
        <topology evidence="1">Single-pass membrane protein</topology>
    </subcellularLocation>
</comment>
<keyword evidence="11" id="KW-0472">Membrane</keyword>
<dbReference type="OMA" id="RNWMIFF"/>
<comment type="caution">
    <text evidence="12">The sequence shown here is derived from an EMBL/GenBank/DDBJ whole genome shotgun (WGS) entry which is preliminary data.</text>
</comment>
<dbReference type="RefSeq" id="XP_013245680.1">
    <property type="nucleotide sequence ID" value="XM_013390226.1"/>
</dbReference>
<evidence type="ECO:0000313" key="13">
    <source>
        <dbReference type="Proteomes" id="UP000027361"/>
    </source>
</evidence>
<dbReference type="Pfam" id="PF11711">
    <property type="entry name" value="Tim54"/>
    <property type="match status" value="1"/>
</dbReference>
<sequence length="498" mass="55670">MSFIQNAAPPPKPNAAGTLRPVPSALRPLLYMGVPRGVLAWKPRLPSRNWSIFIVTTSSLTYLWWDDRAQCKKLMEGYKDQVRWIAEQKMEPHEWPRKIKVYTAQSPGDEDFNTGVLFFKRYMKPVLAAAGVDWEIRKGRRYGGLAKDLTDAIHSRRRKLAGVEDWSSSPLLAPDGSGRGPVSLTPQQVLERELEGGIVLVGRPALKEWLWALKEGWANDIPIKAVDPNDSLAAELTHDGVFEASTLDGASSKFQQDSTPFHSNELATNSTPSNIASKIGTSLFSRKIPHATGSGSTGQALPALQLVPAQPPLCFVDFTNLIGWRNIPRRMARFFRRRDDVKLGGEAALRLIYGSKESARPFDAPETGAFTSSPPQGGDLDWGLEGERFYPPFFTKIPDDVAKAKESYYKSLFDRLKVSREIASGREMTKQEARDPPPSESDLKVERFEKERDWRNLLRGFDIVRPDAPAVWDPKFQGSIRVFEDVDATSRGQTFATA</sequence>
<keyword evidence="13" id="KW-1185">Reference proteome</keyword>
<dbReference type="GO" id="GO:0005743">
    <property type="term" value="C:mitochondrial inner membrane"/>
    <property type="evidence" value="ECO:0007669"/>
    <property type="project" value="UniProtKB-SubCell"/>
</dbReference>
<evidence type="ECO:0000256" key="4">
    <source>
        <dbReference type="ARBA" id="ARBA00022448"/>
    </source>
</evidence>
<evidence type="ECO:0000313" key="12">
    <source>
        <dbReference type="EMBL" id="KDN52841.1"/>
    </source>
</evidence>
<keyword evidence="4" id="KW-0813">Transport</keyword>
<accession>A0A066WGG2</accession>
<keyword evidence="8" id="KW-1133">Transmembrane helix</keyword>
<evidence type="ECO:0000256" key="11">
    <source>
        <dbReference type="ARBA" id="ARBA00023136"/>
    </source>
</evidence>
<keyword evidence="10" id="KW-0496">Mitochondrion</keyword>
<evidence type="ECO:0000256" key="7">
    <source>
        <dbReference type="ARBA" id="ARBA00022927"/>
    </source>
</evidence>
<organism evidence="12 13">
    <name type="scientific">Tilletiaria anomala (strain ATCC 24038 / CBS 436.72 / UBC 951)</name>
    <dbReference type="NCBI Taxonomy" id="1037660"/>
    <lineage>
        <taxon>Eukaryota</taxon>
        <taxon>Fungi</taxon>
        <taxon>Dikarya</taxon>
        <taxon>Basidiomycota</taxon>
        <taxon>Ustilaginomycotina</taxon>
        <taxon>Exobasidiomycetes</taxon>
        <taxon>Georgefischeriales</taxon>
        <taxon>Tilletiariaceae</taxon>
        <taxon>Tilletiaria</taxon>
    </lineage>
</organism>